<dbReference type="RefSeq" id="WP_085031152.1">
    <property type="nucleotide sequence ID" value="NZ_CP020772.1"/>
</dbReference>
<evidence type="ECO:0000313" key="5">
    <source>
        <dbReference type="Proteomes" id="UP000192527"/>
    </source>
</evidence>
<dbReference type="GO" id="GO:0018800">
    <property type="term" value="F:5-oxopent-3-ene-1,2,5-tricarboxylate decarboxylase activity"/>
    <property type="evidence" value="ECO:0007669"/>
    <property type="project" value="InterPro"/>
</dbReference>
<dbReference type="OrthoDB" id="9805307at2"/>
<evidence type="ECO:0000259" key="3">
    <source>
        <dbReference type="Pfam" id="PF01557"/>
    </source>
</evidence>
<evidence type="ECO:0000256" key="1">
    <source>
        <dbReference type="ARBA" id="ARBA00010211"/>
    </source>
</evidence>
<feature type="domain" description="Fumarylacetoacetase-like C-terminal" evidence="3">
    <location>
        <begin position="47"/>
        <end position="251"/>
    </location>
</feature>
<evidence type="ECO:0000313" key="4">
    <source>
        <dbReference type="EMBL" id="ARI78693.1"/>
    </source>
</evidence>
<dbReference type="InterPro" id="IPR036663">
    <property type="entry name" value="Fumarylacetoacetase_C_sf"/>
</dbReference>
<dbReference type="InterPro" id="IPR012686">
    <property type="entry name" value="HPA_isomer/decarb_N"/>
</dbReference>
<keyword evidence="5" id="KW-1185">Reference proteome</keyword>
<organism evidence="4 5">
    <name type="scientific">Halobacillus mangrovi</name>
    <dbReference type="NCBI Taxonomy" id="402384"/>
    <lineage>
        <taxon>Bacteria</taxon>
        <taxon>Bacillati</taxon>
        <taxon>Bacillota</taxon>
        <taxon>Bacilli</taxon>
        <taxon>Bacillales</taxon>
        <taxon>Bacillaceae</taxon>
        <taxon>Halobacillus</taxon>
    </lineage>
</organism>
<dbReference type="InterPro" id="IPR011234">
    <property type="entry name" value="Fumarylacetoacetase-like_C"/>
</dbReference>
<dbReference type="PANTHER" id="PTHR42796:SF4">
    <property type="entry name" value="FUMARYLACETOACETATE HYDROLASE DOMAIN-CONTAINING PROTEIN 2A"/>
    <property type="match status" value="1"/>
</dbReference>
<dbReference type="Pfam" id="PF01557">
    <property type="entry name" value="FAA_hydrolase"/>
    <property type="match status" value="1"/>
</dbReference>
<dbReference type="SUPFAM" id="SSF56529">
    <property type="entry name" value="FAH"/>
    <property type="match status" value="1"/>
</dbReference>
<gene>
    <name evidence="4" type="ORF">HM131_18415</name>
</gene>
<dbReference type="InterPro" id="IPR051121">
    <property type="entry name" value="FAH"/>
</dbReference>
<dbReference type="NCBIfam" id="TIGR02305">
    <property type="entry name" value="HpaG-N-term"/>
    <property type="match status" value="1"/>
</dbReference>
<evidence type="ECO:0000256" key="2">
    <source>
        <dbReference type="ARBA" id="ARBA00022723"/>
    </source>
</evidence>
<proteinExistence type="inferred from homology"/>
<accession>A0A1W5ZZH4</accession>
<dbReference type="GO" id="GO:0044281">
    <property type="term" value="P:small molecule metabolic process"/>
    <property type="evidence" value="ECO:0007669"/>
    <property type="project" value="UniProtKB-ARBA"/>
</dbReference>
<dbReference type="KEGG" id="hmn:HM131_18415"/>
<sequence length="262" mass="28965">MPKAKAKFNGRLQMQEIEVHPNKNSIQWNGKNVDLSDHSWEAPISGTVYGTLLNYQGALDQMGDALHQEPYKSPPKAPILYIKPKNTITGHQTSIPMPADVSELEVGACLALVIGEKASRLSEEEAMSYIEGYTIVNDISVPHKSVFRPAVKHKARDGFCPAGPWIIERDAVPTPDNLTIRVYVNGECKQENHTGNLVRSVPQLLVDVTEFMTLEKGDTLLVGIPEKPPRVKDGDLIRIEIDQVGVLENRVEKEVRVGGVKS</sequence>
<comment type="similarity">
    <text evidence="1">Belongs to the FAH family.</text>
</comment>
<dbReference type="EMBL" id="CP020772">
    <property type="protein sequence ID" value="ARI78693.1"/>
    <property type="molecule type" value="Genomic_DNA"/>
</dbReference>
<dbReference type="AlphaFoldDB" id="A0A1W5ZZH4"/>
<dbReference type="Proteomes" id="UP000192527">
    <property type="component" value="Chromosome"/>
</dbReference>
<keyword evidence="2" id="KW-0479">Metal-binding</keyword>
<dbReference type="STRING" id="402384.HM131_18415"/>
<name>A0A1W5ZZH4_9BACI</name>
<dbReference type="GO" id="GO:0008704">
    <property type="term" value="F:5-carboxymethyl-2-hydroxymuconate delta-isomerase activity"/>
    <property type="evidence" value="ECO:0007669"/>
    <property type="project" value="InterPro"/>
</dbReference>
<dbReference type="GO" id="GO:0046872">
    <property type="term" value="F:metal ion binding"/>
    <property type="evidence" value="ECO:0007669"/>
    <property type="project" value="UniProtKB-KW"/>
</dbReference>
<protein>
    <submittedName>
        <fullName evidence="4">4-hydroxyphenylacetate isomerase</fullName>
    </submittedName>
</protein>
<dbReference type="Gene3D" id="3.90.850.10">
    <property type="entry name" value="Fumarylacetoacetase-like, C-terminal domain"/>
    <property type="match status" value="1"/>
</dbReference>
<reference evidence="4 5" key="1">
    <citation type="submission" date="2017-04" db="EMBL/GenBank/DDBJ databases">
        <title>The whole genome sequencing and assembly of Halobacillus mangrovi strain.</title>
        <authorList>
            <person name="Lee S.-J."/>
            <person name="Park M.-K."/>
            <person name="Kim J.-Y."/>
            <person name="Lee Y.-J."/>
            <person name="Yi H."/>
            <person name="Bahn Y.-S."/>
            <person name="Kim J.F."/>
            <person name="Lee D.-W."/>
        </authorList>
    </citation>
    <scope>NUCLEOTIDE SEQUENCE [LARGE SCALE GENOMIC DNA]</scope>
    <source>
        <strain evidence="4 5">KTB 131</strain>
    </source>
</reference>
<dbReference type="PANTHER" id="PTHR42796">
    <property type="entry name" value="FUMARYLACETOACETATE HYDROLASE DOMAIN-CONTAINING PROTEIN 2A-RELATED"/>
    <property type="match status" value="1"/>
</dbReference>
<keyword evidence="4" id="KW-0413">Isomerase</keyword>